<accession>A0A7Y9IPV6</accession>
<keyword evidence="2" id="KW-0378">Hydrolase</keyword>
<dbReference type="Pfam" id="PF00561">
    <property type="entry name" value="Abhydrolase_1"/>
    <property type="match status" value="1"/>
</dbReference>
<gene>
    <name evidence="2" type="ORF">FHW18_000141</name>
</gene>
<dbReference type="EC" id="3.5.1.-" evidence="2"/>
<evidence type="ECO:0000313" key="3">
    <source>
        <dbReference type="Proteomes" id="UP000542125"/>
    </source>
</evidence>
<organism evidence="2 3">
    <name type="scientific">Pigmentiphaga litoralis</name>
    <dbReference type="NCBI Taxonomy" id="516702"/>
    <lineage>
        <taxon>Bacteria</taxon>
        <taxon>Pseudomonadati</taxon>
        <taxon>Pseudomonadota</taxon>
        <taxon>Betaproteobacteria</taxon>
        <taxon>Burkholderiales</taxon>
        <taxon>Alcaligenaceae</taxon>
        <taxon>Pigmentiphaga</taxon>
    </lineage>
</organism>
<dbReference type="PRINTS" id="PR00111">
    <property type="entry name" value="ABHYDROLASE"/>
</dbReference>
<evidence type="ECO:0000313" key="2">
    <source>
        <dbReference type="EMBL" id="NYE80870.1"/>
    </source>
</evidence>
<comment type="caution">
    <text evidence="2">The sequence shown here is derived from an EMBL/GenBank/DDBJ whole genome shotgun (WGS) entry which is preliminary data.</text>
</comment>
<feature type="domain" description="AB hydrolase-1" evidence="1">
    <location>
        <begin position="11"/>
        <end position="234"/>
    </location>
</feature>
<dbReference type="InterPro" id="IPR050471">
    <property type="entry name" value="AB_hydrolase"/>
</dbReference>
<dbReference type="GO" id="GO:0016787">
    <property type="term" value="F:hydrolase activity"/>
    <property type="evidence" value="ECO:0007669"/>
    <property type="project" value="UniProtKB-KW"/>
</dbReference>
<name>A0A7Y9IPV6_9BURK</name>
<dbReference type="SUPFAM" id="SSF53474">
    <property type="entry name" value="alpha/beta-Hydrolases"/>
    <property type="match status" value="1"/>
</dbReference>
<dbReference type="EMBL" id="JACBYR010000001">
    <property type="protein sequence ID" value="NYE80870.1"/>
    <property type="molecule type" value="Genomic_DNA"/>
</dbReference>
<dbReference type="InterPro" id="IPR000073">
    <property type="entry name" value="AB_hydrolase_1"/>
</dbReference>
<dbReference type="InterPro" id="IPR029058">
    <property type="entry name" value="AB_hydrolase_fold"/>
</dbReference>
<sequence>MLSHECRGTGPAVVFIAGLGGLGKFWAPVMDRLQADYTVVTLDHPGSGNSPRRGPQTIPDLTDAVLEVTASLGIARFNVVGHSTGGLVAQTLALDHAQVLDRLVLSSTWAAADRRFRDLFEIRRRTLIDAGLGLYKAQGALLAYPAHLYDRYAATLPPRGRGREGDDPAEVAVTAERIDMLVSYSRADDLHRITTPTLVLGAMDDPIVPFHHAEQLAQAIRGAELTVLSGGHFPPTTQTDLYTSRLRAFLETPVPATSSLPS</sequence>
<dbReference type="AlphaFoldDB" id="A0A7Y9IPV6"/>
<dbReference type="Gene3D" id="3.40.50.1820">
    <property type="entry name" value="alpha/beta hydrolase"/>
    <property type="match status" value="1"/>
</dbReference>
<dbReference type="RefSeq" id="WP_179582363.1">
    <property type="nucleotide sequence ID" value="NZ_JACBYR010000001.1"/>
</dbReference>
<dbReference type="PANTHER" id="PTHR43433:SF10">
    <property type="entry name" value="AB HYDROLASE-1 DOMAIN-CONTAINING PROTEIN"/>
    <property type="match status" value="1"/>
</dbReference>
<evidence type="ECO:0000259" key="1">
    <source>
        <dbReference type="Pfam" id="PF00561"/>
    </source>
</evidence>
<dbReference type="Proteomes" id="UP000542125">
    <property type="component" value="Unassembled WGS sequence"/>
</dbReference>
<keyword evidence="3" id="KW-1185">Reference proteome</keyword>
<proteinExistence type="predicted"/>
<dbReference type="PANTHER" id="PTHR43433">
    <property type="entry name" value="HYDROLASE, ALPHA/BETA FOLD FAMILY PROTEIN"/>
    <property type="match status" value="1"/>
</dbReference>
<protein>
    <submittedName>
        <fullName evidence="2">Aminoacrylate hydrolase</fullName>
        <ecNumber evidence="2">3.5.1.-</ecNumber>
    </submittedName>
</protein>
<reference evidence="2 3" key="1">
    <citation type="submission" date="2020-07" db="EMBL/GenBank/DDBJ databases">
        <title>Genomic Encyclopedia of Type Strains, Phase IV (KMG-V): Genome sequencing to study the core and pangenomes of soil and plant-associated prokaryotes.</title>
        <authorList>
            <person name="Whitman W."/>
        </authorList>
    </citation>
    <scope>NUCLEOTIDE SEQUENCE [LARGE SCALE GENOMIC DNA]</scope>
    <source>
        <strain evidence="2 3">SAS40</strain>
    </source>
</reference>